<feature type="chain" id="PRO_5015140723" evidence="1">
    <location>
        <begin position="21"/>
        <end position="142"/>
    </location>
</feature>
<dbReference type="EMBL" id="PYGD01000014">
    <property type="protein sequence ID" value="PSK88802.1"/>
    <property type="molecule type" value="Genomic_DNA"/>
</dbReference>
<name>A0A2P8CV23_9BACT</name>
<reference evidence="2 3" key="1">
    <citation type="submission" date="2018-03" db="EMBL/GenBank/DDBJ databases">
        <title>Genomic Encyclopedia of Type Strains, Phase III (KMG-III): the genomes of soil and plant-associated and newly described type strains.</title>
        <authorList>
            <person name="Whitman W."/>
        </authorList>
    </citation>
    <scope>NUCLEOTIDE SEQUENCE [LARGE SCALE GENOMIC DNA]</scope>
    <source>
        <strain evidence="2 3">CGMCC 1.12700</strain>
    </source>
</reference>
<evidence type="ECO:0000313" key="3">
    <source>
        <dbReference type="Proteomes" id="UP000240572"/>
    </source>
</evidence>
<protein>
    <submittedName>
        <fullName evidence="2">Uncharacterized protein</fullName>
    </submittedName>
</protein>
<proteinExistence type="predicted"/>
<accession>A0A2P8CV23</accession>
<keyword evidence="1" id="KW-0732">Signal</keyword>
<evidence type="ECO:0000313" key="2">
    <source>
        <dbReference type="EMBL" id="PSK88802.1"/>
    </source>
</evidence>
<keyword evidence="3" id="KW-1185">Reference proteome</keyword>
<feature type="signal peptide" evidence="1">
    <location>
        <begin position="1"/>
        <end position="20"/>
    </location>
</feature>
<organism evidence="2 3">
    <name type="scientific">Taibaiella chishuiensis</name>
    <dbReference type="NCBI Taxonomy" id="1434707"/>
    <lineage>
        <taxon>Bacteria</taxon>
        <taxon>Pseudomonadati</taxon>
        <taxon>Bacteroidota</taxon>
        <taxon>Chitinophagia</taxon>
        <taxon>Chitinophagales</taxon>
        <taxon>Chitinophagaceae</taxon>
        <taxon>Taibaiella</taxon>
    </lineage>
</organism>
<gene>
    <name evidence="2" type="ORF">B0I18_11413</name>
</gene>
<dbReference type="RefSeq" id="WP_106525162.1">
    <property type="nucleotide sequence ID" value="NZ_PYGD01000014.1"/>
</dbReference>
<dbReference type="Proteomes" id="UP000240572">
    <property type="component" value="Unassembled WGS sequence"/>
</dbReference>
<sequence>MKKILLALSLAVLAATGAKANGLTFMNWTTCTFTFGINGTVGTDIFGANNVFVGLGNTVFADPSALPNMSYSGSAPLSTGTFGFIKGYPLPSGVSFALGVLPGFSTSFNSANVSSYPPCNSGAAYVASWNPGGTGDVIVLIF</sequence>
<evidence type="ECO:0000256" key="1">
    <source>
        <dbReference type="SAM" id="SignalP"/>
    </source>
</evidence>
<dbReference type="AlphaFoldDB" id="A0A2P8CV23"/>
<comment type="caution">
    <text evidence="2">The sequence shown here is derived from an EMBL/GenBank/DDBJ whole genome shotgun (WGS) entry which is preliminary data.</text>
</comment>